<protein>
    <submittedName>
        <fullName evidence="2">Cutinase family protein</fullName>
    </submittedName>
</protein>
<dbReference type="GO" id="GO:0016787">
    <property type="term" value="F:hydrolase activity"/>
    <property type="evidence" value="ECO:0007669"/>
    <property type="project" value="UniProtKB-KW"/>
</dbReference>
<evidence type="ECO:0000313" key="2">
    <source>
        <dbReference type="EMBL" id="MDG3016199.1"/>
    </source>
</evidence>
<dbReference type="RefSeq" id="WP_332520415.1">
    <property type="nucleotide sequence ID" value="NZ_JANRHA010000011.1"/>
</dbReference>
<dbReference type="EMBL" id="JANRHA010000011">
    <property type="protein sequence ID" value="MDG3016199.1"/>
    <property type="molecule type" value="Genomic_DNA"/>
</dbReference>
<dbReference type="Proteomes" id="UP001152755">
    <property type="component" value="Unassembled WGS sequence"/>
</dbReference>
<comment type="caution">
    <text evidence="2">The sequence shown here is derived from an EMBL/GenBank/DDBJ whole genome shotgun (WGS) entry which is preliminary data.</text>
</comment>
<dbReference type="SUPFAM" id="SSF53474">
    <property type="entry name" value="alpha/beta-Hydrolases"/>
    <property type="match status" value="1"/>
</dbReference>
<dbReference type="InterPro" id="IPR029058">
    <property type="entry name" value="AB_hydrolase_fold"/>
</dbReference>
<dbReference type="InterPro" id="IPR000675">
    <property type="entry name" value="Cutinase/axe"/>
</dbReference>
<keyword evidence="3" id="KW-1185">Reference proteome</keyword>
<dbReference type="Gene3D" id="3.40.50.1820">
    <property type="entry name" value="alpha/beta hydrolase"/>
    <property type="match status" value="1"/>
</dbReference>
<dbReference type="AlphaFoldDB" id="A0A9X4M3K5"/>
<evidence type="ECO:0000313" key="3">
    <source>
        <dbReference type="Proteomes" id="UP001152755"/>
    </source>
</evidence>
<proteinExistence type="predicted"/>
<name>A0A9X4M3K5_9ACTN</name>
<accession>A0A9X4M3K5</accession>
<sequence>MAAKHKLFVVPGTWEAVAAANGNPNGITPGAEIGMLRGVTDFLDRSVFDVVYVNYPASFGPVPGGGEALLAALGDPSYLKSRDMGIAEVVRLIGEYDGTFGLLGYSQGGAVVSLVGRELVSGALRDRESDCLWLHAVASPHRGLGRTFYLGNQLAGQGISGDNITFTGTIDWFDYCLPGDIYGDADLAHTYLQLAYQMATPLSLSDPVTMVEQMAESLLYGQLRQAILDLHEDPALAATKIAVTAASIAVFLQTDPHVKYGTQDIIPGQTALQNSAAYLNYWGPRR</sequence>
<gene>
    <name evidence="2" type="ORF">NVS88_16720</name>
</gene>
<organism evidence="2 3">
    <name type="scientific">Speluncibacter jeojiensis</name>
    <dbReference type="NCBI Taxonomy" id="2710754"/>
    <lineage>
        <taxon>Bacteria</taxon>
        <taxon>Bacillati</taxon>
        <taxon>Actinomycetota</taxon>
        <taxon>Actinomycetes</taxon>
        <taxon>Mycobacteriales</taxon>
        <taxon>Speluncibacteraceae</taxon>
        <taxon>Speluncibacter</taxon>
    </lineage>
</organism>
<reference evidence="2" key="1">
    <citation type="submission" date="2022-08" db="EMBL/GenBank/DDBJ databases">
        <title>Genome analysis of Corynebacteriales strain.</title>
        <authorList>
            <person name="Lee S.D."/>
        </authorList>
    </citation>
    <scope>NUCLEOTIDE SEQUENCE</scope>
    <source>
        <strain evidence="2">D3-21</strain>
    </source>
</reference>
<keyword evidence="1" id="KW-0378">Hydrolase</keyword>
<evidence type="ECO:0000256" key="1">
    <source>
        <dbReference type="ARBA" id="ARBA00022801"/>
    </source>
</evidence>
<dbReference type="SMART" id="SM01110">
    <property type="entry name" value="Cutinase"/>
    <property type="match status" value="1"/>
</dbReference>